<gene>
    <name evidence="1" type="ORF">AMD00_02765</name>
</gene>
<protein>
    <submittedName>
        <fullName evidence="1">Uncharacterized protein</fullName>
    </submittedName>
</protein>
<organism evidence="1 2">
    <name type="scientific">Viridibacillus arvi</name>
    <dbReference type="NCBI Taxonomy" id="263475"/>
    <lineage>
        <taxon>Bacteria</taxon>
        <taxon>Bacillati</taxon>
        <taxon>Bacillota</taxon>
        <taxon>Bacilli</taxon>
        <taxon>Bacillales</taxon>
        <taxon>Caryophanaceae</taxon>
        <taxon>Viridibacillus</taxon>
    </lineage>
</organism>
<dbReference type="GeneID" id="301135036"/>
<accession>A0A0M0LK46</accession>
<keyword evidence="2" id="KW-1185">Reference proteome</keyword>
<evidence type="ECO:0000313" key="2">
    <source>
        <dbReference type="Proteomes" id="UP000036867"/>
    </source>
</evidence>
<reference evidence="2" key="1">
    <citation type="submission" date="2015-08" db="EMBL/GenBank/DDBJ databases">
        <title>Fjat-10028 dsm 16317.</title>
        <authorList>
            <person name="Liu B."/>
            <person name="Wang J."/>
            <person name="Zhu Y."/>
            <person name="Liu G."/>
            <person name="Chen Q."/>
            <person name="Chen Z."/>
            <person name="Lan J."/>
            <person name="Che J."/>
            <person name="Ge C."/>
            <person name="Shi H."/>
            <person name="Pan Z."/>
            <person name="Liu X."/>
        </authorList>
    </citation>
    <scope>NUCLEOTIDE SEQUENCE [LARGE SCALE GENOMIC DNA]</scope>
    <source>
        <strain evidence="2">DSM 16317</strain>
    </source>
</reference>
<name>A0A0M0LK46_9BACL</name>
<comment type="caution">
    <text evidence="1">The sequence shown here is derived from an EMBL/GenBank/DDBJ whole genome shotgun (WGS) entry which is preliminary data.</text>
</comment>
<dbReference type="RefSeq" id="WP_053415559.1">
    <property type="nucleotide sequence ID" value="NZ_LILB01000001.1"/>
</dbReference>
<dbReference type="OrthoDB" id="2447900at2"/>
<evidence type="ECO:0000313" key="1">
    <source>
        <dbReference type="EMBL" id="KOO51419.1"/>
    </source>
</evidence>
<sequence>MYILDQTNEWDVNLPEFDVRNDAVKNQREMLFDYFIMKASSVDILVYQGLNEEKMIKQMKKFIKNKRVKIDHHGKCYKFFLDDAARSWILANSISECTSVIYDQNDIAIADFYRHVSFYEKVPLPCSVLPVKELPIQLEIYIREKDRECDVDLQDQAKSYYISTDYDCIEKLAFETIENLYFYPLSIYIETHDGEQHQMQKDWAKYAVEYIDSGQRVFTLSSKGMYHAEVPGFFLTVKNTDELKVVFEELFYLAYQNNTFIVSQNKLDIRTGRNRIFKSGDEMVLTFDHDAQGIILYTSLNFEKVKNYFTSYMITHIQQES</sequence>
<proteinExistence type="predicted"/>
<dbReference type="Proteomes" id="UP000036867">
    <property type="component" value="Unassembled WGS sequence"/>
</dbReference>
<dbReference type="AlphaFoldDB" id="A0A0M0LK46"/>
<dbReference type="EMBL" id="LILB01000001">
    <property type="protein sequence ID" value="KOO51419.1"/>
    <property type="molecule type" value="Genomic_DNA"/>
</dbReference>
<dbReference type="PATRIC" id="fig|263475.3.peg.896"/>